<evidence type="ECO:0000256" key="4">
    <source>
        <dbReference type="ARBA" id="ARBA00022741"/>
    </source>
</evidence>
<evidence type="ECO:0000256" key="6">
    <source>
        <dbReference type="ARBA" id="ARBA00022842"/>
    </source>
</evidence>
<sequence length="205" mass="22194">MKLPFSALTLATGNAHKVQELQTSLASLGVPLLSLRDFPDATPVVEDGETLRDNAIKKAIGYAQQTGQWVLADDTGLEVAALGGQPGVRSARYAGEQATAQDNRAKLLAALLDVPQAKRSARFVCHLAIADPHGEIYCEAIGECGGRIRDEARGQYGIGYDALLEITEYRRRLAEMSPAATRLIGHRGRAAQRLVRELRRLAAKH</sequence>
<dbReference type="GO" id="GO:0009146">
    <property type="term" value="P:purine nucleoside triphosphate catabolic process"/>
    <property type="evidence" value="ECO:0007669"/>
    <property type="project" value="UniProtKB-UniRule"/>
</dbReference>
<dbReference type="GO" id="GO:0009117">
    <property type="term" value="P:nucleotide metabolic process"/>
    <property type="evidence" value="ECO:0007669"/>
    <property type="project" value="UniProtKB-KW"/>
</dbReference>
<dbReference type="AlphaFoldDB" id="A0A2S8GN41"/>
<evidence type="ECO:0000256" key="9">
    <source>
        <dbReference type="ARBA" id="ARBA00052017"/>
    </source>
</evidence>
<dbReference type="GO" id="GO:0036220">
    <property type="term" value="F:ITP diphosphatase activity"/>
    <property type="evidence" value="ECO:0007669"/>
    <property type="project" value="UniProtKB-UniRule"/>
</dbReference>
<comment type="similarity">
    <text evidence="1 10">Belongs to the HAM1 NTPase family.</text>
</comment>
<evidence type="ECO:0000256" key="5">
    <source>
        <dbReference type="ARBA" id="ARBA00022801"/>
    </source>
</evidence>
<dbReference type="CDD" id="cd00515">
    <property type="entry name" value="HAM1"/>
    <property type="match status" value="1"/>
</dbReference>
<gene>
    <name evidence="11" type="ORF">C5Y93_11310</name>
</gene>
<keyword evidence="5 10" id="KW-0378">Hydrolase</keyword>
<dbReference type="GO" id="GO:0046872">
    <property type="term" value="F:metal ion binding"/>
    <property type="evidence" value="ECO:0007669"/>
    <property type="project" value="UniProtKB-KW"/>
</dbReference>
<dbReference type="PANTHER" id="PTHR11067">
    <property type="entry name" value="INOSINE TRIPHOSPHATE PYROPHOSPHATASE/HAM1 PROTEIN"/>
    <property type="match status" value="1"/>
</dbReference>
<dbReference type="PANTHER" id="PTHR11067:SF9">
    <property type="entry name" value="INOSINE TRIPHOSPHATE PYROPHOSPHATASE"/>
    <property type="match status" value="1"/>
</dbReference>
<dbReference type="OrthoDB" id="9807456at2"/>
<dbReference type="EMBL" id="PUHZ01000012">
    <property type="protein sequence ID" value="PQO45838.1"/>
    <property type="molecule type" value="Genomic_DNA"/>
</dbReference>
<comment type="catalytic activity">
    <reaction evidence="8 10">
        <text>dITP + H2O = dIMP + diphosphate + H(+)</text>
        <dbReference type="Rhea" id="RHEA:28342"/>
        <dbReference type="ChEBI" id="CHEBI:15377"/>
        <dbReference type="ChEBI" id="CHEBI:15378"/>
        <dbReference type="ChEBI" id="CHEBI:33019"/>
        <dbReference type="ChEBI" id="CHEBI:61194"/>
        <dbReference type="ChEBI" id="CHEBI:61382"/>
        <dbReference type="EC" id="3.6.1.66"/>
    </reaction>
</comment>
<evidence type="ECO:0000256" key="1">
    <source>
        <dbReference type="ARBA" id="ARBA00008023"/>
    </source>
</evidence>
<dbReference type="GO" id="GO:0036222">
    <property type="term" value="F:XTP diphosphatase activity"/>
    <property type="evidence" value="ECO:0007669"/>
    <property type="project" value="UniProtKB-UniRule"/>
</dbReference>
<evidence type="ECO:0000256" key="2">
    <source>
        <dbReference type="ARBA" id="ARBA00011738"/>
    </source>
</evidence>
<dbReference type="HAMAP" id="MF_01405">
    <property type="entry name" value="Non_canon_purine_NTPase"/>
    <property type="match status" value="1"/>
</dbReference>
<dbReference type="InterPro" id="IPR020922">
    <property type="entry name" value="dITP/XTP_pyrophosphatase"/>
</dbReference>
<comment type="function">
    <text evidence="10">Pyrophosphatase that catalyzes the hydrolysis of nucleoside triphosphates to their monophosphate derivatives, with a high preference for the non-canonical purine nucleotides XTP (xanthosine triphosphate), dITP (deoxyinosine triphosphate) and ITP. Seems to function as a house-cleaning enzyme that removes non-canonical purine nucleotides from the nucleotide pool, thus preventing their incorporation into DNA/RNA and avoiding chromosomal lesions.</text>
</comment>
<comment type="caution">
    <text evidence="11">The sequence shown here is derived from an EMBL/GenBank/DDBJ whole genome shotgun (WGS) entry which is preliminary data.</text>
</comment>
<comment type="catalytic activity">
    <reaction evidence="10">
        <text>ITP + H2O = IMP + diphosphate + H(+)</text>
        <dbReference type="Rhea" id="RHEA:29399"/>
        <dbReference type="ChEBI" id="CHEBI:15377"/>
        <dbReference type="ChEBI" id="CHEBI:15378"/>
        <dbReference type="ChEBI" id="CHEBI:33019"/>
        <dbReference type="ChEBI" id="CHEBI:58053"/>
        <dbReference type="ChEBI" id="CHEBI:61402"/>
        <dbReference type="EC" id="3.6.1.66"/>
    </reaction>
</comment>
<comment type="subunit">
    <text evidence="2 10">Homodimer.</text>
</comment>
<dbReference type="RefSeq" id="WP_105335538.1">
    <property type="nucleotide sequence ID" value="NZ_PUHZ01000012.1"/>
</dbReference>
<dbReference type="InterPro" id="IPR002637">
    <property type="entry name" value="RdgB/HAM1"/>
</dbReference>
<dbReference type="Proteomes" id="UP000237819">
    <property type="component" value="Unassembled WGS sequence"/>
</dbReference>
<accession>A0A2S8GN41</accession>
<dbReference type="EC" id="3.6.1.66" evidence="10"/>
<dbReference type="GO" id="GO:0035870">
    <property type="term" value="F:dITP diphosphatase activity"/>
    <property type="evidence" value="ECO:0007669"/>
    <property type="project" value="UniProtKB-UniRule"/>
</dbReference>
<dbReference type="SUPFAM" id="SSF52972">
    <property type="entry name" value="ITPase-like"/>
    <property type="match status" value="1"/>
</dbReference>
<evidence type="ECO:0000256" key="7">
    <source>
        <dbReference type="ARBA" id="ARBA00023080"/>
    </source>
</evidence>
<name>A0A2S8GN41_9BACT</name>
<evidence type="ECO:0000256" key="10">
    <source>
        <dbReference type="HAMAP-Rule" id="MF_01405"/>
    </source>
</evidence>
<dbReference type="Gene3D" id="3.90.950.10">
    <property type="match status" value="1"/>
</dbReference>
<evidence type="ECO:0000313" key="11">
    <source>
        <dbReference type="EMBL" id="PQO45838.1"/>
    </source>
</evidence>
<dbReference type="GO" id="GO:0000166">
    <property type="term" value="F:nucleotide binding"/>
    <property type="evidence" value="ECO:0007669"/>
    <property type="project" value="UniProtKB-KW"/>
</dbReference>
<keyword evidence="7 10" id="KW-0546">Nucleotide metabolism</keyword>
<feature type="binding site" evidence="10">
    <location>
        <begin position="186"/>
        <end position="187"/>
    </location>
    <ligand>
        <name>substrate</name>
    </ligand>
</feature>
<dbReference type="GO" id="GO:0017111">
    <property type="term" value="F:ribonucleoside triphosphate phosphatase activity"/>
    <property type="evidence" value="ECO:0007669"/>
    <property type="project" value="InterPro"/>
</dbReference>
<proteinExistence type="inferred from homology"/>
<organism evidence="11 12">
    <name type="scientific">Blastopirellula marina</name>
    <dbReference type="NCBI Taxonomy" id="124"/>
    <lineage>
        <taxon>Bacteria</taxon>
        <taxon>Pseudomonadati</taxon>
        <taxon>Planctomycetota</taxon>
        <taxon>Planctomycetia</taxon>
        <taxon>Pirellulales</taxon>
        <taxon>Pirellulaceae</taxon>
        <taxon>Blastopirellula</taxon>
    </lineage>
</organism>
<evidence type="ECO:0000256" key="3">
    <source>
        <dbReference type="ARBA" id="ARBA00022723"/>
    </source>
</evidence>
<protein>
    <recommendedName>
        <fullName evidence="10">dITP/XTP pyrophosphatase</fullName>
        <ecNumber evidence="10">3.6.1.66</ecNumber>
    </recommendedName>
    <alternativeName>
        <fullName evidence="10">Non-canonical purine NTP pyrophosphatase</fullName>
    </alternativeName>
    <alternativeName>
        <fullName evidence="10">Non-standard purine NTP pyrophosphatase</fullName>
    </alternativeName>
    <alternativeName>
        <fullName evidence="10">Nucleoside-triphosphate diphosphatase</fullName>
    </alternativeName>
    <alternativeName>
        <fullName evidence="10">Nucleoside-triphosphate pyrophosphatase</fullName>
        <shortName evidence="10">NTPase</shortName>
    </alternativeName>
</protein>
<comment type="caution">
    <text evidence="10">Lacks conserved residue(s) required for the propagation of feature annotation.</text>
</comment>
<evidence type="ECO:0000256" key="8">
    <source>
        <dbReference type="ARBA" id="ARBA00051875"/>
    </source>
</evidence>
<keyword evidence="3 10" id="KW-0479">Metal-binding</keyword>
<keyword evidence="4 10" id="KW-0547">Nucleotide-binding</keyword>
<comment type="catalytic activity">
    <reaction evidence="9 10">
        <text>XTP + H2O = XMP + diphosphate + H(+)</text>
        <dbReference type="Rhea" id="RHEA:28610"/>
        <dbReference type="ChEBI" id="CHEBI:15377"/>
        <dbReference type="ChEBI" id="CHEBI:15378"/>
        <dbReference type="ChEBI" id="CHEBI:33019"/>
        <dbReference type="ChEBI" id="CHEBI:57464"/>
        <dbReference type="ChEBI" id="CHEBI:61314"/>
        <dbReference type="EC" id="3.6.1.66"/>
    </reaction>
</comment>
<dbReference type="Pfam" id="PF01725">
    <property type="entry name" value="Ham1p_like"/>
    <property type="match status" value="1"/>
</dbReference>
<feature type="binding site" evidence="10">
    <location>
        <begin position="12"/>
        <end position="17"/>
    </location>
    <ligand>
        <name>substrate</name>
    </ligand>
</feature>
<reference evidence="11 12" key="1">
    <citation type="submission" date="2018-02" db="EMBL/GenBank/DDBJ databases">
        <title>Comparative genomes isolates from brazilian mangrove.</title>
        <authorList>
            <person name="Araujo J.E."/>
            <person name="Taketani R.G."/>
            <person name="Silva M.C.P."/>
            <person name="Loureco M.V."/>
            <person name="Andreote F.D."/>
        </authorList>
    </citation>
    <scope>NUCLEOTIDE SEQUENCE [LARGE SCALE GENOMIC DNA]</scope>
    <source>
        <strain evidence="11 12">Nap-Phe MGV</strain>
    </source>
</reference>
<evidence type="ECO:0000313" key="12">
    <source>
        <dbReference type="Proteomes" id="UP000237819"/>
    </source>
</evidence>
<comment type="cofactor">
    <cofactor evidence="10">
        <name>Mg(2+)</name>
        <dbReference type="ChEBI" id="CHEBI:18420"/>
    </cofactor>
    <text evidence="10">Binds 1 Mg(2+) ion per subunit.</text>
</comment>
<dbReference type="FunFam" id="3.90.950.10:FF:000001">
    <property type="entry name" value="dITP/XTP pyrophosphatase"/>
    <property type="match status" value="1"/>
</dbReference>
<dbReference type="GO" id="GO:0005829">
    <property type="term" value="C:cytosol"/>
    <property type="evidence" value="ECO:0007669"/>
    <property type="project" value="TreeGrafter"/>
</dbReference>
<feature type="binding site" evidence="10">
    <location>
        <position position="75"/>
    </location>
    <ligand>
        <name>substrate</name>
    </ligand>
</feature>
<feature type="active site" description="Proton acceptor" evidence="10">
    <location>
        <position position="74"/>
    </location>
</feature>
<keyword evidence="6 10" id="KW-0460">Magnesium</keyword>
<feature type="binding site" evidence="10">
    <location>
        <position position="74"/>
    </location>
    <ligand>
        <name>Mg(2+)</name>
        <dbReference type="ChEBI" id="CHEBI:18420"/>
    </ligand>
</feature>
<dbReference type="InterPro" id="IPR029001">
    <property type="entry name" value="ITPase-like_fam"/>
</dbReference>